<dbReference type="InterPro" id="IPR004659">
    <property type="entry name" value="RNase_E/G"/>
</dbReference>
<dbReference type="GO" id="GO:0006364">
    <property type="term" value="P:rRNA processing"/>
    <property type="evidence" value="ECO:0007669"/>
    <property type="project" value="TreeGrafter"/>
</dbReference>
<sequence length="404" mass="45277">MEKLIITRWKGRILTALFSGRTALQISLEPVEDSSLLNNIYVGRVQTVASGINAAFVEFEEGQTGYLSLSEYQPRPLNRPEAKKLASGDEILVQVSRDKVKTKAPVLTGLLTLTGRYLVLTPQKPGINFSSKLNSRKLKEDLKPLIEQALQECGCPDWGVIVRTNAGIQTPEIILRELKSLAKRCGFILEQAPRRAPKTCMYQALPGYICALRDSYEGKLEAIVTDQEDCFLHLQEYLTESQPEDLPLLTRYSDPLVSLSKVCSLEKAIAEATNKRVWLKSGGYLVIEPTEAMTVIDVNTGKYPGKKDLAETILQLNLEAAWEIGRQLRLRNLSGIIVADFIDMERPEDNQLLMKTLAQAVALDPVKTTVVEMTKLGLVELTRKKVRRPLAEQLRENEKNEISR</sequence>
<dbReference type="GO" id="GO:0005737">
    <property type="term" value="C:cytoplasm"/>
    <property type="evidence" value="ECO:0007669"/>
    <property type="project" value="TreeGrafter"/>
</dbReference>
<keyword evidence="5" id="KW-0694">RNA-binding</keyword>
<dbReference type="SUPFAM" id="SSF50249">
    <property type="entry name" value="Nucleic acid-binding proteins"/>
    <property type="match status" value="1"/>
</dbReference>
<dbReference type="GO" id="GO:0046872">
    <property type="term" value="F:metal ion binding"/>
    <property type="evidence" value="ECO:0007669"/>
    <property type="project" value="UniProtKB-KW"/>
</dbReference>
<organism evidence="7 8">
    <name type="scientific">Candidatus Enterocloster faecavium</name>
    <dbReference type="NCBI Taxonomy" id="2838560"/>
    <lineage>
        <taxon>Bacteria</taxon>
        <taxon>Bacillati</taxon>
        <taxon>Bacillota</taxon>
        <taxon>Clostridia</taxon>
        <taxon>Lachnospirales</taxon>
        <taxon>Lachnospiraceae</taxon>
        <taxon>Enterocloster</taxon>
    </lineage>
</organism>
<comment type="cofactor">
    <cofactor evidence="1">
        <name>Mg(2+)</name>
        <dbReference type="ChEBI" id="CHEBI:18420"/>
    </cofactor>
</comment>
<accession>A0A9D2L979</accession>
<keyword evidence="4" id="KW-0460">Magnesium</keyword>
<dbReference type="InterPro" id="IPR019307">
    <property type="entry name" value="RNA-bd_AU-1/RNase_E/G"/>
</dbReference>
<protein>
    <submittedName>
        <fullName evidence="7">Ribonuclease E/G</fullName>
    </submittedName>
</protein>
<dbReference type="PANTHER" id="PTHR30001:SF0">
    <property type="entry name" value="RIBONUCLEASE G"/>
    <property type="match status" value="1"/>
</dbReference>
<dbReference type="Proteomes" id="UP000886804">
    <property type="component" value="Unassembled WGS sequence"/>
</dbReference>
<dbReference type="CDD" id="cd04453">
    <property type="entry name" value="S1_RNase_E"/>
    <property type="match status" value="1"/>
</dbReference>
<proteinExistence type="predicted"/>
<evidence type="ECO:0000256" key="3">
    <source>
        <dbReference type="ARBA" id="ARBA00022801"/>
    </source>
</evidence>
<dbReference type="GO" id="GO:0004540">
    <property type="term" value="F:RNA nuclease activity"/>
    <property type="evidence" value="ECO:0007669"/>
    <property type="project" value="InterPro"/>
</dbReference>
<dbReference type="InterPro" id="IPR003029">
    <property type="entry name" value="S1_domain"/>
</dbReference>
<reference evidence="7" key="1">
    <citation type="journal article" date="2021" name="PeerJ">
        <title>Extensive microbial diversity within the chicken gut microbiome revealed by metagenomics and culture.</title>
        <authorList>
            <person name="Gilroy R."/>
            <person name="Ravi A."/>
            <person name="Getino M."/>
            <person name="Pursley I."/>
            <person name="Horton D.L."/>
            <person name="Alikhan N.F."/>
            <person name="Baker D."/>
            <person name="Gharbi K."/>
            <person name="Hall N."/>
            <person name="Watson M."/>
            <person name="Adriaenssens E.M."/>
            <person name="Foster-Nyarko E."/>
            <person name="Jarju S."/>
            <person name="Secka A."/>
            <person name="Antonio M."/>
            <person name="Oren A."/>
            <person name="Chaudhuri R.R."/>
            <person name="La Ragione R."/>
            <person name="Hildebrand F."/>
            <person name="Pallen M.J."/>
        </authorList>
    </citation>
    <scope>NUCLEOTIDE SEQUENCE</scope>
    <source>
        <strain evidence="7">CHK188-4685</strain>
    </source>
</reference>
<keyword evidence="3" id="KW-0378">Hydrolase</keyword>
<comment type="caution">
    <text evidence="7">The sequence shown here is derived from an EMBL/GenBank/DDBJ whole genome shotgun (WGS) entry which is preliminary data.</text>
</comment>
<dbReference type="PROSITE" id="PS50126">
    <property type="entry name" value="S1"/>
    <property type="match status" value="1"/>
</dbReference>
<evidence type="ECO:0000256" key="2">
    <source>
        <dbReference type="ARBA" id="ARBA00022723"/>
    </source>
</evidence>
<feature type="domain" description="S1 motif" evidence="6">
    <location>
        <begin position="38"/>
        <end position="116"/>
    </location>
</feature>
<evidence type="ECO:0000259" key="6">
    <source>
        <dbReference type="PROSITE" id="PS50126"/>
    </source>
</evidence>
<dbReference type="Gene3D" id="2.40.50.140">
    <property type="entry name" value="Nucleic acid-binding proteins"/>
    <property type="match status" value="1"/>
</dbReference>
<dbReference type="Pfam" id="PF10150">
    <property type="entry name" value="RNase_E_G"/>
    <property type="match status" value="1"/>
</dbReference>
<dbReference type="SMART" id="SM00316">
    <property type="entry name" value="S1"/>
    <property type="match status" value="1"/>
</dbReference>
<dbReference type="AlphaFoldDB" id="A0A9D2L979"/>
<keyword evidence="2" id="KW-0479">Metal-binding</keyword>
<evidence type="ECO:0000256" key="5">
    <source>
        <dbReference type="ARBA" id="ARBA00022884"/>
    </source>
</evidence>
<gene>
    <name evidence="7" type="ORF">H9716_10485</name>
</gene>
<dbReference type="GO" id="GO:0003723">
    <property type="term" value="F:RNA binding"/>
    <property type="evidence" value="ECO:0007669"/>
    <property type="project" value="UniProtKB-KW"/>
</dbReference>
<dbReference type="GO" id="GO:0016787">
    <property type="term" value="F:hydrolase activity"/>
    <property type="evidence" value="ECO:0007669"/>
    <property type="project" value="UniProtKB-KW"/>
</dbReference>
<evidence type="ECO:0000313" key="8">
    <source>
        <dbReference type="Proteomes" id="UP000886804"/>
    </source>
</evidence>
<evidence type="ECO:0000256" key="1">
    <source>
        <dbReference type="ARBA" id="ARBA00001946"/>
    </source>
</evidence>
<name>A0A9D2L979_9FIRM</name>
<evidence type="ECO:0000313" key="7">
    <source>
        <dbReference type="EMBL" id="HJB08268.1"/>
    </source>
</evidence>
<dbReference type="InterPro" id="IPR012340">
    <property type="entry name" value="NA-bd_OB-fold"/>
</dbReference>
<dbReference type="PANTHER" id="PTHR30001">
    <property type="entry name" value="RIBONUCLEASE"/>
    <property type="match status" value="1"/>
</dbReference>
<dbReference type="EMBL" id="DWYS01000124">
    <property type="protein sequence ID" value="HJB08268.1"/>
    <property type="molecule type" value="Genomic_DNA"/>
</dbReference>
<evidence type="ECO:0000256" key="4">
    <source>
        <dbReference type="ARBA" id="ARBA00022842"/>
    </source>
</evidence>
<reference evidence="7" key="2">
    <citation type="submission" date="2021-04" db="EMBL/GenBank/DDBJ databases">
        <authorList>
            <person name="Gilroy R."/>
        </authorList>
    </citation>
    <scope>NUCLEOTIDE SEQUENCE</scope>
    <source>
        <strain evidence="7">CHK188-4685</strain>
    </source>
</reference>